<dbReference type="Proteomes" id="UP000034881">
    <property type="component" value="Unassembled WGS sequence"/>
</dbReference>
<comment type="caution">
    <text evidence="3">The sequence shown here is derived from an EMBL/GenBank/DDBJ whole genome shotgun (WGS) entry which is preliminary data.</text>
</comment>
<name>A0A0G0QZ31_9BACT</name>
<dbReference type="AlphaFoldDB" id="A0A0G0QZ31"/>
<dbReference type="Pfam" id="PF22725">
    <property type="entry name" value="GFO_IDH_MocA_C3"/>
    <property type="match status" value="1"/>
</dbReference>
<dbReference type="PANTHER" id="PTHR43377:SF1">
    <property type="entry name" value="BILIVERDIN REDUCTASE A"/>
    <property type="match status" value="1"/>
</dbReference>
<dbReference type="InterPro" id="IPR000683">
    <property type="entry name" value="Gfo/Idh/MocA-like_OxRdtase_N"/>
</dbReference>
<organism evidence="3 4">
    <name type="scientific">Candidatus Daviesbacteria bacterium GW2011_GWC2_40_12</name>
    <dbReference type="NCBI Taxonomy" id="1618431"/>
    <lineage>
        <taxon>Bacteria</taxon>
        <taxon>Candidatus Daviesiibacteriota</taxon>
    </lineage>
</organism>
<gene>
    <name evidence="3" type="ORF">UT77_C0001G0122</name>
</gene>
<reference evidence="3 4" key="1">
    <citation type="journal article" date="2015" name="Nature">
        <title>rRNA introns, odd ribosomes, and small enigmatic genomes across a large radiation of phyla.</title>
        <authorList>
            <person name="Brown C.T."/>
            <person name="Hug L.A."/>
            <person name="Thomas B.C."/>
            <person name="Sharon I."/>
            <person name="Castelle C.J."/>
            <person name="Singh A."/>
            <person name="Wilkins M.J."/>
            <person name="Williams K.H."/>
            <person name="Banfield J.F."/>
        </authorList>
    </citation>
    <scope>NUCLEOTIDE SEQUENCE [LARGE SCALE GENOMIC DNA]</scope>
</reference>
<evidence type="ECO:0000259" key="1">
    <source>
        <dbReference type="Pfam" id="PF01408"/>
    </source>
</evidence>
<dbReference type="Gene3D" id="3.40.50.720">
    <property type="entry name" value="NAD(P)-binding Rossmann-like Domain"/>
    <property type="match status" value="1"/>
</dbReference>
<dbReference type="GO" id="GO:0000166">
    <property type="term" value="F:nucleotide binding"/>
    <property type="evidence" value="ECO:0007669"/>
    <property type="project" value="InterPro"/>
</dbReference>
<evidence type="ECO:0000313" key="3">
    <source>
        <dbReference type="EMBL" id="KKR42671.1"/>
    </source>
</evidence>
<evidence type="ECO:0000259" key="2">
    <source>
        <dbReference type="Pfam" id="PF22725"/>
    </source>
</evidence>
<protein>
    <submittedName>
        <fullName evidence="3">Oxidoreductase domain protein</fullName>
    </submittedName>
</protein>
<dbReference type="InterPro" id="IPR051450">
    <property type="entry name" value="Gfo/Idh/MocA_Oxidoreductases"/>
</dbReference>
<evidence type="ECO:0000313" key="4">
    <source>
        <dbReference type="Proteomes" id="UP000034881"/>
    </source>
</evidence>
<feature type="domain" description="Gfo/Idh/MocA-like oxidoreductase N-terminal" evidence="1">
    <location>
        <begin position="2"/>
        <end position="114"/>
    </location>
</feature>
<dbReference type="Gene3D" id="3.30.360.10">
    <property type="entry name" value="Dihydrodipicolinate Reductase, domain 2"/>
    <property type="match status" value="1"/>
</dbReference>
<proteinExistence type="predicted"/>
<sequence length="310" mass="36040">MKIIFFGLGSIGQKHAEILLKNYKHELFAFRSGTENTPNKLGIAELHLWDEVKKLKPDIAFITNPTSLHIETAIKCAQLNCKLFVEKPIGQNLSGLDELLKLLKEKNLVTYVAYNLRFNPVIKKLKDYLSSKKPLHMRVVCTSFLPMWRPNKNYLKSYSANTQMGGGVILDLSHELDYTSYLLDNIQKIIGNFARMGQVTTDAEDYADMLVSTPMCPVNIHINFLSHFRQRFIQIDFEDLTVIGDIVNAEIKEYQHEELKNIIKLKYKKGQEYEEQIKYFFDNIENPRMMNNLTNAVDLYKKIIYFKNEN</sequence>
<dbReference type="EMBL" id="LBYB01000001">
    <property type="protein sequence ID" value="KKR42671.1"/>
    <property type="molecule type" value="Genomic_DNA"/>
</dbReference>
<feature type="domain" description="GFO/IDH/MocA-like oxidoreductase" evidence="2">
    <location>
        <begin position="148"/>
        <end position="233"/>
    </location>
</feature>
<dbReference type="InterPro" id="IPR055170">
    <property type="entry name" value="GFO_IDH_MocA-like_dom"/>
</dbReference>
<dbReference type="PANTHER" id="PTHR43377">
    <property type="entry name" value="BILIVERDIN REDUCTASE A"/>
    <property type="match status" value="1"/>
</dbReference>
<dbReference type="InterPro" id="IPR036291">
    <property type="entry name" value="NAD(P)-bd_dom_sf"/>
</dbReference>
<dbReference type="SUPFAM" id="SSF51735">
    <property type="entry name" value="NAD(P)-binding Rossmann-fold domains"/>
    <property type="match status" value="1"/>
</dbReference>
<dbReference type="SUPFAM" id="SSF55347">
    <property type="entry name" value="Glyceraldehyde-3-phosphate dehydrogenase-like, C-terminal domain"/>
    <property type="match status" value="1"/>
</dbReference>
<dbReference type="Pfam" id="PF01408">
    <property type="entry name" value="GFO_IDH_MocA"/>
    <property type="match status" value="1"/>
</dbReference>
<accession>A0A0G0QZ31</accession>